<evidence type="ECO:0000256" key="1">
    <source>
        <dbReference type="SAM" id="MobiDB-lite"/>
    </source>
</evidence>
<dbReference type="Proteomes" id="UP000245166">
    <property type="component" value="Unassembled WGS sequence"/>
</dbReference>
<feature type="transmembrane region" description="Helical" evidence="2">
    <location>
        <begin position="213"/>
        <end position="234"/>
    </location>
</feature>
<feature type="region of interest" description="Disordered" evidence="1">
    <location>
        <begin position="131"/>
        <end position="167"/>
    </location>
</feature>
<evidence type="ECO:0000313" key="5">
    <source>
        <dbReference type="Proteomes" id="UP000245166"/>
    </source>
</evidence>
<evidence type="ECO:0000256" key="2">
    <source>
        <dbReference type="SAM" id="Phobius"/>
    </source>
</evidence>
<gene>
    <name evidence="4" type="ORF">C8046_11875</name>
</gene>
<proteinExistence type="predicted"/>
<feature type="domain" description="Restriction endonuclease type IV Mrr" evidence="3">
    <location>
        <begin position="14"/>
        <end position="105"/>
    </location>
</feature>
<dbReference type="OrthoDB" id="3764233at2"/>
<organism evidence="4 5">
    <name type="scientific">Serinibacter arcticus</name>
    <dbReference type="NCBI Taxonomy" id="1655435"/>
    <lineage>
        <taxon>Bacteria</taxon>
        <taxon>Bacillati</taxon>
        <taxon>Actinomycetota</taxon>
        <taxon>Actinomycetes</taxon>
        <taxon>Micrococcales</taxon>
        <taxon>Beutenbergiaceae</taxon>
        <taxon>Serinibacter</taxon>
    </lineage>
</organism>
<evidence type="ECO:0000259" key="3">
    <source>
        <dbReference type="Pfam" id="PF04471"/>
    </source>
</evidence>
<name>A0A2U1ZW91_9MICO</name>
<dbReference type="AlphaFoldDB" id="A0A2U1ZW91"/>
<protein>
    <recommendedName>
        <fullName evidence="3">Restriction endonuclease type IV Mrr domain-containing protein</fullName>
    </recommendedName>
</protein>
<dbReference type="EMBL" id="PYHR01000002">
    <property type="protein sequence ID" value="PWD51248.1"/>
    <property type="molecule type" value="Genomic_DNA"/>
</dbReference>
<keyword evidence="2" id="KW-0812">Transmembrane</keyword>
<dbReference type="InterPro" id="IPR011335">
    <property type="entry name" value="Restrct_endonuc-II-like"/>
</dbReference>
<dbReference type="GO" id="GO:0004519">
    <property type="term" value="F:endonuclease activity"/>
    <property type="evidence" value="ECO:0007669"/>
    <property type="project" value="InterPro"/>
</dbReference>
<reference evidence="4 5" key="1">
    <citation type="submission" date="2018-03" db="EMBL/GenBank/DDBJ databases">
        <title>Genome assembly of novel Miniimonas species PCH200.</title>
        <authorList>
            <person name="Thakur V."/>
            <person name="Kumar V."/>
            <person name="Singh D."/>
        </authorList>
    </citation>
    <scope>NUCLEOTIDE SEQUENCE [LARGE SCALE GENOMIC DNA]</scope>
    <source>
        <strain evidence="4 5">PCH200</strain>
    </source>
</reference>
<evidence type="ECO:0000313" key="4">
    <source>
        <dbReference type="EMBL" id="PWD51248.1"/>
    </source>
</evidence>
<dbReference type="RefSeq" id="WP_109229629.1">
    <property type="nucleotide sequence ID" value="NZ_PYHR01000002.1"/>
</dbReference>
<keyword evidence="2" id="KW-0472">Membrane</keyword>
<feature type="transmembrane region" description="Helical" evidence="2">
    <location>
        <begin position="176"/>
        <end position="201"/>
    </location>
</feature>
<keyword evidence="5" id="KW-1185">Reference proteome</keyword>
<accession>A0A2U1ZW91</accession>
<sequence>MTQWEPGQHVQGHQQAEEMAAHHMRRLGHPDARATPVGPDGGIDVRARSAIAQVKMESTYTGRPALQRLYGARADDRHLQLWFFSATNYTRDALTYADGVGMILLTWDHQGRLTARNAAAERALAWRSAPPTAHPVAGRTAGPVVGSTGRPRLVPSPDTRMRASSRERRRPGLRGWLLHHALRVVAVLLLLVLVGIGSNAAELDAASPVFRDVFAGVGTAFVLTVLAAIGQGVYRSRRDEGRR</sequence>
<dbReference type="InterPro" id="IPR007560">
    <property type="entry name" value="Restrct_endonuc_IV_Mrr"/>
</dbReference>
<dbReference type="SUPFAM" id="SSF52980">
    <property type="entry name" value="Restriction endonuclease-like"/>
    <property type="match status" value="1"/>
</dbReference>
<feature type="region of interest" description="Disordered" evidence="1">
    <location>
        <begin position="1"/>
        <end position="22"/>
    </location>
</feature>
<dbReference type="Pfam" id="PF04471">
    <property type="entry name" value="Mrr_cat"/>
    <property type="match status" value="1"/>
</dbReference>
<dbReference type="GO" id="GO:0009307">
    <property type="term" value="P:DNA restriction-modification system"/>
    <property type="evidence" value="ECO:0007669"/>
    <property type="project" value="InterPro"/>
</dbReference>
<keyword evidence="2" id="KW-1133">Transmembrane helix</keyword>
<dbReference type="GO" id="GO:0003677">
    <property type="term" value="F:DNA binding"/>
    <property type="evidence" value="ECO:0007669"/>
    <property type="project" value="InterPro"/>
</dbReference>
<comment type="caution">
    <text evidence="4">The sequence shown here is derived from an EMBL/GenBank/DDBJ whole genome shotgun (WGS) entry which is preliminary data.</text>
</comment>